<evidence type="ECO:0000256" key="2">
    <source>
        <dbReference type="SAM" id="Phobius"/>
    </source>
</evidence>
<keyword evidence="2" id="KW-0812">Transmembrane</keyword>
<sequence length="97" mass="10476">MSQLPESVPHDPVTPSRRDRLRPLELLGFSGVLAVFAGLIVLMVTKGDWILTAFAAGIAFIACVVVVALLGLGGKPSKEDDEARKDLQQPENGKNWH</sequence>
<evidence type="ECO:0000313" key="3">
    <source>
        <dbReference type="EMBL" id="QIM15581.1"/>
    </source>
</evidence>
<keyword evidence="2" id="KW-1133">Transmembrane helix</keyword>
<name>A0A6G8FGS2_9MICO</name>
<accession>A0A6G8FGS2</accession>
<evidence type="ECO:0000256" key="1">
    <source>
        <dbReference type="SAM" id="MobiDB-lite"/>
    </source>
</evidence>
<feature type="region of interest" description="Disordered" evidence="1">
    <location>
        <begin position="74"/>
        <end position="97"/>
    </location>
</feature>
<feature type="transmembrane region" description="Helical" evidence="2">
    <location>
        <begin position="26"/>
        <end position="44"/>
    </location>
</feature>
<keyword evidence="3" id="KW-0547">Nucleotide-binding</keyword>
<keyword evidence="4" id="KW-1185">Reference proteome</keyword>
<evidence type="ECO:0000313" key="4">
    <source>
        <dbReference type="Proteomes" id="UP000501387"/>
    </source>
</evidence>
<proteinExistence type="predicted"/>
<dbReference type="Proteomes" id="UP000501387">
    <property type="component" value="Chromosome"/>
</dbReference>
<protein>
    <submittedName>
        <fullName evidence="3">ABC transporter ATP-binding protein</fullName>
    </submittedName>
</protein>
<dbReference type="RefSeq" id="WP_166321808.1">
    <property type="nucleotide sequence ID" value="NZ_CP049934.1"/>
</dbReference>
<feature type="compositionally biased region" description="Basic and acidic residues" evidence="1">
    <location>
        <begin position="76"/>
        <end position="88"/>
    </location>
</feature>
<dbReference type="KEGG" id="lins:G7067_02785"/>
<dbReference type="EMBL" id="CP049934">
    <property type="protein sequence ID" value="QIM15581.1"/>
    <property type="molecule type" value="Genomic_DNA"/>
</dbReference>
<keyword evidence="3" id="KW-0067">ATP-binding</keyword>
<feature type="transmembrane region" description="Helical" evidence="2">
    <location>
        <begin position="50"/>
        <end position="72"/>
    </location>
</feature>
<reference evidence="3 4" key="1">
    <citation type="submission" date="2020-03" db="EMBL/GenBank/DDBJ databases">
        <title>Leucobacter sp. nov., isolated from beetles.</title>
        <authorList>
            <person name="Hyun D.-W."/>
            <person name="Bae J.-W."/>
        </authorList>
    </citation>
    <scope>NUCLEOTIDE SEQUENCE [LARGE SCALE GENOMIC DNA]</scope>
    <source>
        <strain evidence="3 4">HDW9B</strain>
    </source>
</reference>
<dbReference type="GO" id="GO:0005524">
    <property type="term" value="F:ATP binding"/>
    <property type="evidence" value="ECO:0007669"/>
    <property type="project" value="UniProtKB-KW"/>
</dbReference>
<organism evidence="3 4">
    <name type="scientific">Leucobacter insecticola</name>
    <dbReference type="NCBI Taxonomy" id="2714934"/>
    <lineage>
        <taxon>Bacteria</taxon>
        <taxon>Bacillati</taxon>
        <taxon>Actinomycetota</taxon>
        <taxon>Actinomycetes</taxon>
        <taxon>Micrococcales</taxon>
        <taxon>Microbacteriaceae</taxon>
        <taxon>Leucobacter</taxon>
    </lineage>
</organism>
<gene>
    <name evidence="3" type="ORF">G7067_02785</name>
</gene>
<keyword evidence="2" id="KW-0472">Membrane</keyword>
<dbReference type="AlphaFoldDB" id="A0A6G8FGS2"/>